<dbReference type="Pfam" id="PF13673">
    <property type="entry name" value="Acetyltransf_10"/>
    <property type="match status" value="1"/>
</dbReference>
<dbReference type="PANTHER" id="PTHR43877">
    <property type="entry name" value="AMINOALKYLPHOSPHONATE N-ACETYLTRANSFERASE-RELATED-RELATED"/>
    <property type="match status" value="1"/>
</dbReference>
<dbReference type="Proteomes" id="UP001319080">
    <property type="component" value="Unassembled WGS sequence"/>
</dbReference>
<sequence>MSVSIRNADTADIPAIRVLAEDTWWPTYTPLLEHDQVRYMLDLIYSVEALTTVMTQGTQQFILLSDDQGPQGFAAYGARTDEPVYKLHKLYVRPGNQGKGYGRMLLHEVVQRVKDQGITTLDLNVNRYNPAKSFYEKAGFSILREEDIAIGPYWMNDYVMRRIVTP</sequence>
<dbReference type="EC" id="2.3.1.-" evidence="4"/>
<dbReference type="InterPro" id="IPR016181">
    <property type="entry name" value="Acyl_CoA_acyltransferase"/>
</dbReference>
<keyword evidence="2 4" id="KW-0012">Acyltransferase</keyword>
<dbReference type="InterPro" id="IPR050832">
    <property type="entry name" value="Bact_Acetyltransf"/>
</dbReference>
<dbReference type="GO" id="GO:0016747">
    <property type="term" value="F:acyltransferase activity, transferring groups other than amino-acyl groups"/>
    <property type="evidence" value="ECO:0007669"/>
    <property type="project" value="InterPro"/>
</dbReference>
<dbReference type="EMBL" id="JAHESE010000002">
    <property type="protein sequence ID" value="MBT1707504.1"/>
    <property type="molecule type" value="Genomic_DNA"/>
</dbReference>
<evidence type="ECO:0000313" key="4">
    <source>
        <dbReference type="EMBL" id="MBT1707504.1"/>
    </source>
</evidence>
<gene>
    <name evidence="4" type="ORF">KK062_04690</name>
</gene>
<evidence type="ECO:0000256" key="1">
    <source>
        <dbReference type="ARBA" id="ARBA00022679"/>
    </source>
</evidence>
<dbReference type="RefSeq" id="WP_254083090.1">
    <property type="nucleotide sequence ID" value="NZ_JAHESE010000002.1"/>
</dbReference>
<protein>
    <submittedName>
        <fullName evidence="4">GNAT family N-acetyltransferase</fullName>
        <ecNumber evidence="4">2.3.1.-</ecNumber>
    </submittedName>
</protein>
<reference evidence="4 5" key="1">
    <citation type="submission" date="2021-05" db="EMBL/GenBank/DDBJ databases">
        <title>A Polyphasic approach of four new species of the genus Ohtaekwangia: Ohtaekwangia histidinii sp. nov., Ohtaekwangia cretensis sp. nov., Ohtaekwangia indiensis sp. nov., Ohtaekwangia reichenbachii sp. nov. from diverse environment.</title>
        <authorList>
            <person name="Octaviana S."/>
        </authorList>
    </citation>
    <scope>NUCLEOTIDE SEQUENCE [LARGE SCALE GENOMIC DNA]</scope>
    <source>
        <strain evidence="4 5">PWU5</strain>
    </source>
</reference>
<dbReference type="PROSITE" id="PS51186">
    <property type="entry name" value="GNAT"/>
    <property type="match status" value="1"/>
</dbReference>
<dbReference type="InterPro" id="IPR000182">
    <property type="entry name" value="GNAT_dom"/>
</dbReference>
<dbReference type="CDD" id="cd04301">
    <property type="entry name" value="NAT_SF"/>
    <property type="match status" value="1"/>
</dbReference>
<evidence type="ECO:0000313" key="5">
    <source>
        <dbReference type="Proteomes" id="UP001319080"/>
    </source>
</evidence>
<comment type="caution">
    <text evidence="4">The sequence shown here is derived from an EMBL/GenBank/DDBJ whole genome shotgun (WGS) entry which is preliminary data.</text>
</comment>
<evidence type="ECO:0000259" key="3">
    <source>
        <dbReference type="PROSITE" id="PS51186"/>
    </source>
</evidence>
<organism evidence="4 5">
    <name type="scientific">Dawidia cretensis</name>
    <dbReference type="NCBI Taxonomy" id="2782350"/>
    <lineage>
        <taxon>Bacteria</taxon>
        <taxon>Pseudomonadati</taxon>
        <taxon>Bacteroidota</taxon>
        <taxon>Cytophagia</taxon>
        <taxon>Cytophagales</taxon>
        <taxon>Chryseotaleaceae</taxon>
        <taxon>Dawidia</taxon>
    </lineage>
</organism>
<dbReference type="AlphaFoldDB" id="A0AAP2GNS2"/>
<dbReference type="Gene3D" id="3.40.630.30">
    <property type="match status" value="1"/>
</dbReference>
<feature type="domain" description="N-acetyltransferase" evidence="3">
    <location>
        <begin position="3"/>
        <end position="160"/>
    </location>
</feature>
<keyword evidence="1 4" id="KW-0808">Transferase</keyword>
<proteinExistence type="predicted"/>
<evidence type="ECO:0000256" key="2">
    <source>
        <dbReference type="ARBA" id="ARBA00023315"/>
    </source>
</evidence>
<dbReference type="SUPFAM" id="SSF55729">
    <property type="entry name" value="Acyl-CoA N-acyltransferases (Nat)"/>
    <property type="match status" value="1"/>
</dbReference>
<keyword evidence="5" id="KW-1185">Reference proteome</keyword>
<accession>A0AAP2GNS2</accession>
<name>A0AAP2GNS2_9BACT</name>